<dbReference type="InterPro" id="IPR000014">
    <property type="entry name" value="PAS"/>
</dbReference>
<keyword evidence="7" id="KW-1185">Reference proteome</keyword>
<proteinExistence type="predicted"/>
<dbReference type="InterPro" id="IPR005467">
    <property type="entry name" value="His_kinase_dom"/>
</dbReference>
<dbReference type="InterPro" id="IPR004358">
    <property type="entry name" value="Sig_transdc_His_kin-like_C"/>
</dbReference>
<dbReference type="InterPro" id="IPR036097">
    <property type="entry name" value="HisK_dim/P_sf"/>
</dbReference>
<keyword evidence="1 2" id="KW-0597">Phosphoprotein</keyword>
<dbReference type="Gene3D" id="3.30.450.20">
    <property type="entry name" value="PAS domain"/>
    <property type="match status" value="2"/>
</dbReference>
<dbReference type="InterPro" id="IPR001789">
    <property type="entry name" value="Sig_transdc_resp-reg_receiver"/>
</dbReference>
<dbReference type="SMART" id="SM00448">
    <property type="entry name" value="REC"/>
    <property type="match status" value="1"/>
</dbReference>
<dbReference type="InterPro" id="IPR003594">
    <property type="entry name" value="HATPase_dom"/>
</dbReference>
<evidence type="ECO:0000259" key="4">
    <source>
        <dbReference type="PROSITE" id="PS50109"/>
    </source>
</evidence>
<dbReference type="InterPro" id="IPR003661">
    <property type="entry name" value="HisK_dim/P_dom"/>
</dbReference>
<dbReference type="InterPro" id="IPR013656">
    <property type="entry name" value="PAS_4"/>
</dbReference>
<dbReference type="SMART" id="SM00387">
    <property type="entry name" value="HATPase_c"/>
    <property type="match status" value="1"/>
</dbReference>
<dbReference type="Gene3D" id="3.40.50.2300">
    <property type="match status" value="1"/>
</dbReference>
<accession>A0AAN8EN92</accession>
<dbReference type="PRINTS" id="PR00344">
    <property type="entry name" value="BCTRLSENSOR"/>
</dbReference>
<dbReference type="SUPFAM" id="SSF47384">
    <property type="entry name" value="Homodimeric domain of signal transducing histidine kinase"/>
    <property type="match status" value="1"/>
</dbReference>
<dbReference type="Pfam" id="PF02518">
    <property type="entry name" value="HATPase_c"/>
    <property type="match status" value="1"/>
</dbReference>
<protein>
    <submittedName>
        <fullName evidence="6">Uncharacterized protein</fullName>
    </submittedName>
</protein>
<comment type="caution">
    <text evidence="6">The sequence shown here is derived from an EMBL/GenBank/DDBJ whole genome shotgun (WGS) entry which is preliminary data.</text>
</comment>
<dbReference type="SUPFAM" id="SSF52172">
    <property type="entry name" value="CheY-like"/>
    <property type="match status" value="1"/>
</dbReference>
<dbReference type="Pfam" id="PF00072">
    <property type="entry name" value="Response_reg"/>
    <property type="match status" value="1"/>
</dbReference>
<organism evidence="6 7">
    <name type="scientific">Knufia fluminis</name>
    <dbReference type="NCBI Taxonomy" id="191047"/>
    <lineage>
        <taxon>Eukaryota</taxon>
        <taxon>Fungi</taxon>
        <taxon>Dikarya</taxon>
        <taxon>Ascomycota</taxon>
        <taxon>Pezizomycotina</taxon>
        <taxon>Eurotiomycetes</taxon>
        <taxon>Chaetothyriomycetidae</taxon>
        <taxon>Chaetothyriales</taxon>
        <taxon>Trichomeriaceae</taxon>
        <taxon>Knufia</taxon>
    </lineage>
</organism>
<feature type="modified residue" description="4-aspartylphosphate" evidence="2">
    <location>
        <position position="983"/>
    </location>
</feature>
<dbReference type="Gene3D" id="3.30.565.10">
    <property type="entry name" value="Histidine kinase-like ATPase, C-terminal domain"/>
    <property type="match status" value="1"/>
</dbReference>
<evidence type="ECO:0000313" key="6">
    <source>
        <dbReference type="EMBL" id="KAK5948523.1"/>
    </source>
</evidence>
<dbReference type="InterPro" id="IPR011006">
    <property type="entry name" value="CheY-like_superfamily"/>
</dbReference>
<dbReference type="AlphaFoldDB" id="A0AAN8EN92"/>
<dbReference type="PROSITE" id="PS50110">
    <property type="entry name" value="RESPONSE_REGULATORY"/>
    <property type="match status" value="1"/>
</dbReference>
<dbReference type="SMART" id="SM00388">
    <property type="entry name" value="HisKA"/>
    <property type="match status" value="1"/>
</dbReference>
<dbReference type="CDD" id="cd00082">
    <property type="entry name" value="HisKA"/>
    <property type="match status" value="1"/>
</dbReference>
<dbReference type="InterPro" id="IPR050956">
    <property type="entry name" value="2C_system_His_kinase"/>
</dbReference>
<evidence type="ECO:0000259" key="5">
    <source>
        <dbReference type="PROSITE" id="PS50110"/>
    </source>
</evidence>
<dbReference type="Pfam" id="PF00512">
    <property type="entry name" value="HisKA"/>
    <property type="match status" value="1"/>
</dbReference>
<evidence type="ECO:0000313" key="7">
    <source>
        <dbReference type="Proteomes" id="UP001316803"/>
    </source>
</evidence>
<dbReference type="InterPro" id="IPR036890">
    <property type="entry name" value="HATPase_C_sf"/>
</dbReference>
<dbReference type="Proteomes" id="UP001316803">
    <property type="component" value="Unassembled WGS sequence"/>
</dbReference>
<gene>
    <name evidence="6" type="ORF">OHC33_010419</name>
</gene>
<dbReference type="SUPFAM" id="SSF55785">
    <property type="entry name" value="PYP-like sensor domain (PAS domain)"/>
    <property type="match status" value="1"/>
</dbReference>
<dbReference type="Gene3D" id="1.10.287.130">
    <property type="match status" value="1"/>
</dbReference>
<name>A0AAN8EN92_9EURO</name>
<sequence>MGNSHADGDSRRYTLEELGITSSSDVYGDEHLTIDLPPNDLFGTGQAQAVFNPTSRKWELSVTANTRFTQKIDASIKWKTSAPHDPEVRSRPVKWTKILPRTEHVDRFLNDIDWDSTSVGPLATWPTSLQAHLNIVLADSQAAVIYWGDDLVALYNAEFLNLVTSRLTKSQELLGMPFRRVWPELWSDFEPMLKQIAAQGAGLDTREITLYPVVDGIPEETIWQGSFLPVRDDVGNVQGFYNRAREITKSVVAERRTKVLSAISAKPHLTGVGVFQHLVSSLNVSERDFPLSFVYSAQEDLLTGKCRLKLERGEGLPEHGHPLVPEELQLYEGHTGFVPHFRKAKSSDNVLVLQRKDGTLPEELISGFRWKGYGEPPHSLAILPLSTSDRLIALLVVGLHPRRPYDKEYEGYLNTLLRSMSATVSSALDREEARNRADRLAKQLADSEKSIREIAEYGPVGIARLSPNGYLMWGNDQFYEITGHGRRSEDHYEKSFFDLIIEEDLQTYKEAYAELHQKHKAISVTLRIKKTWRPPRSPDTTEDEDVQNVSVLSAAYPMMEGNDLKAFALSVVDVSRYKWAEQVQTRVAASAKEAKRLQENFIDIVSHEMRNPLSAITQLSDAISSSLDDFDATEQTAKDARQILETNADNANTILLCAAHQKRIIDDVLTLSKLDSMLLSITPVVVQPYEIIKGVLRMFEAEFIANDIQVHREQTADYRDSGVDWVTLDPSRLTQIFINLITNAVKFTKLENKREITIRVGASDTRPPGLAGVSWFPTNKKHKDLTRSLEWGEGKAVYICFEVIDTGRGLEQHEMTKLFGRFQQATEKTHLKYGGSGLGLFISRELTETQGGEIGVTSQPGKGTTFAFYVKGRKAEPPEHPVDGMVQSNHFAGSPRSQKKEAKDQGDTQSNDGNPGKEHLTVLLCEDNVVNSKVMKAQLQKQNCEVYVANHGIEALDLLGKSRAWKGMREETQAFSFDVILMDVEMPIMDGITCTRRIRQLEKEGKLTQRTRIIAITANARKEQLDAVIQAGCDDVLPKPFRVKECLEKIRTNLEQDRLKSVRAKLQSVTMG</sequence>
<dbReference type="GO" id="GO:0000155">
    <property type="term" value="F:phosphorelay sensor kinase activity"/>
    <property type="evidence" value="ECO:0007669"/>
    <property type="project" value="InterPro"/>
</dbReference>
<evidence type="ECO:0000256" key="3">
    <source>
        <dbReference type="SAM" id="MobiDB-lite"/>
    </source>
</evidence>
<feature type="domain" description="Histidine kinase" evidence="4">
    <location>
        <begin position="604"/>
        <end position="874"/>
    </location>
</feature>
<reference evidence="6 7" key="1">
    <citation type="submission" date="2022-12" db="EMBL/GenBank/DDBJ databases">
        <title>Genomic features and morphological characterization of a novel Knufia sp. strain isolated from spacecraft assembly facility.</title>
        <authorList>
            <person name="Teixeira M."/>
            <person name="Chander A.M."/>
            <person name="Stajich J.E."/>
            <person name="Venkateswaran K."/>
        </authorList>
    </citation>
    <scope>NUCLEOTIDE SEQUENCE [LARGE SCALE GENOMIC DNA]</scope>
    <source>
        <strain evidence="6 7">FJI-L2-BK-P2</strain>
    </source>
</reference>
<evidence type="ECO:0000256" key="1">
    <source>
        <dbReference type="ARBA" id="ARBA00022553"/>
    </source>
</evidence>
<dbReference type="PANTHER" id="PTHR43719">
    <property type="entry name" value="TWO-COMPONENT HISTIDINE KINASE"/>
    <property type="match status" value="1"/>
</dbReference>
<dbReference type="PANTHER" id="PTHR43719:SF31">
    <property type="entry name" value="HISTIDINE KINASE"/>
    <property type="match status" value="1"/>
</dbReference>
<dbReference type="PROSITE" id="PS50109">
    <property type="entry name" value="HIS_KIN"/>
    <property type="match status" value="1"/>
</dbReference>
<dbReference type="CDD" id="cd17546">
    <property type="entry name" value="REC_hyHK_CKI1_RcsC-like"/>
    <property type="match status" value="1"/>
</dbReference>
<evidence type="ECO:0000256" key="2">
    <source>
        <dbReference type="PROSITE-ProRule" id="PRU00169"/>
    </source>
</evidence>
<dbReference type="Pfam" id="PF08448">
    <property type="entry name" value="PAS_4"/>
    <property type="match status" value="1"/>
</dbReference>
<dbReference type="EMBL" id="JAKLMC020000046">
    <property type="protein sequence ID" value="KAK5948523.1"/>
    <property type="molecule type" value="Genomic_DNA"/>
</dbReference>
<feature type="domain" description="Response regulatory" evidence="5">
    <location>
        <begin position="921"/>
        <end position="1054"/>
    </location>
</feature>
<dbReference type="SUPFAM" id="SSF55874">
    <property type="entry name" value="ATPase domain of HSP90 chaperone/DNA topoisomerase II/histidine kinase"/>
    <property type="match status" value="1"/>
</dbReference>
<feature type="region of interest" description="Disordered" evidence="3">
    <location>
        <begin position="877"/>
        <end position="918"/>
    </location>
</feature>
<dbReference type="InterPro" id="IPR035965">
    <property type="entry name" value="PAS-like_dom_sf"/>
</dbReference>
<dbReference type="SMART" id="SM00091">
    <property type="entry name" value="PAS"/>
    <property type="match status" value="2"/>
</dbReference>